<gene>
    <name evidence="2" type="ORF">FDT66_10880</name>
</gene>
<keyword evidence="1" id="KW-0472">Membrane</keyword>
<reference evidence="2 3" key="1">
    <citation type="submission" date="2019-05" db="EMBL/GenBank/DDBJ databases">
        <title>Polaribacter aestuariivivens sp. nov., isolated from a tidal flat.</title>
        <authorList>
            <person name="Yoon J.-H."/>
        </authorList>
    </citation>
    <scope>NUCLEOTIDE SEQUENCE [LARGE SCALE GENOMIC DNA]</scope>
    <source>
        <strain evidence="2 3">DBTF-3</strain>
    </source>
</reference>
<evidence type="ECO:0000313" key="2">
    <source>
        <dbReference type="EMBL" id="TMM29705.1"/>
    </source>
</evidence>
<keyword evidence="3" id="KW-1185">Reference proteome</keyword>
<evidence type="ECO:0000256" key="1">
    <source>
        <dbReference type="SAM" id="Phobius"/>
    </source>
</evidence>
<dbReference type="EMBL" id="VANR01000005">
    <property type="protein sequence ID" value="TMM29705.1"/>
    <property type="molecule type" value="Genomic_DNA"/>
</dbReference>
<dbReference type="Pfam" id="PF12412">
    <property type="entry name" value="DUF3667"/>
    <property type="match status" value="1"/>
</dbReference>
<feature type="transmembrane region" description="Helical" evidence="1">
    <location>
        <begin position="106"/>
        <end position="123"/>
    </location>
</feature>
<comment type="caution">
    <text evidence="2">The sequence shown here is derived from an EMBL/GenBank/DDBJ whole genome shotgun (WGS) entry which is preliminary data.</text>
</comment>
<feature type="transmembrane region" description="Helical" evidence="1">
    <location>
        <begin position="334"/>
        <end position="353"/>
    </location>
</feature>
<evidence type="ECO:0000313" key="3">
    <source>
        <dbReference type="Proteomes" id="UP000307140"/>
    </source>
</evidence>
<keyword evidence="1" id="KW-0812">Transmembrane</keyword>
<dbReference type="Proteomes" id="UP000307140">
    <property type="component" value="Unassembled WGS sequence"/>
</dbReference>
<dbReference type="OrthoDB" id="675873at2"/>
<name>A0A5S3N319_9FLAO</name>
<dbReference type="InterPro" id="IPR022134">
    <property type="entry name" value="DUF3667"/>
</dbReference>
<feature type="transmembrane region" description="Helical" evidence="1">
    <location>
        <begin position="365"/>
        <end position="389"/>
    </location>
</feature>
<keyword evidence="1" id="KW-1133">Transmembrane helix</keyword>
<feature type="transmembrane region" description="Helical" evidence="1">
    <location>
        <begin position="305"/>
        <end position="328"/>
    </location>
</feature>
<feature type="transmembrane region" description="Helical" evidence="1">
    <location>
        <begin position="271"/>
        <end position="293"/>
    </location>
</feature>
<dbReference type="AlphaFoldDB" id="A0A5S3N319"/>
<organism evidence="2 3">
    <name type="scientific">Polaribacter aestuariivivens</name>
    <dbReference type="NCBI Taxonomy" id="2304626"/>
    <lineage>
        <taxon>Bacteria</taxon>
        <taxon>Pseudomonadati</taxon>
        <taxon>Bacteroidota</taxon>
        <taxon>Flavobacteriia</taxon>
        <taxon>Flavobacteriales</taxon>
        <taxon>Flavobacteriaceae</taxon>
    </lineage>
</organism>
<accession>A0A5S3N319</accession>
<sequence>MYTHFSTNNSCFIKLTKQNNKPAIIKDPECLNCGHPFNGQEKFCPDCGQSNKGNKITFKSFIHEIFNGLFNFDAKFWKTFIPLLINPGSVSRNYIDGKRQRYSNPFRFYLTVSIVFFLIVGILNTKEKYKELTQESKADIAKAVKKQSSKAKKQLSEKDIDSIKKELDEKMKKSLVPIPEKTRKKVLEEIEKEAKDSTKSKKGDINIYFGDNSRLDKFISYQKKYPESKIDQALDSLGYEKNFTNRFLYTRAVTANSLVKKENREQFLSQLLSYGSVALFIFLPLFTLFLKLFYIRGTYTYVDHLIFVFHVQTVFFMLFSIYFLLEIFGANPALWVFTILFLVYLFIAMKKFYRQGYFKTFFKFLLLNLSYSIIAIIGITVVVLISFAMY</sequence>
<proteinExistence type="predicted"/>
<protein>
    <submittedName>
        <fullName evidence="2">DUF3667 domain-containing protein</fullName>
    </submittedName>
</protein>